<evidence type="ECO:0000313" key="9">
    <source>
        <dbReference type="Proteomes" id="UP000717996"/>
    </source>
</evidence>
<dbReference type="PANTHER" id="PTHR19317:SF0">
    <property type="entry name" value="PRENYLATED RAB ACCEPTOR PROTEIN 1"/>
    <property type="match status" value="1"/>
</dbReference>
<evidence type="ECO:0000313" key="8">
    <source>
        <dbReference type="Proteomes" id="UP000716291"/>
    </source>
</evidence>
<comment type="similarity">
    <text evidence="5">Belongs to the PRA1 family.</text>
</comment>
<organism evidence="7 9">
    <name type="scientific">Rhizopus oryzae</name>
    <name type="common">Mucormycosis agent</name>
    <name type="synonym">Rhizopus arrhizus var. delemar</name>
    <dbReference type="NCBI Taxonomy" id="64495"/>
    <lineage>
        <taxon>Eukaryota</taxon>
        <taxon>Fungi</taxon>
        <taxon>Fungi incertae sedis</taxon>
        <taxon>Mucoromycota</taxon>
        <taxon>Mucoromycotina</taxon>
        <taxon>Mucoromycetes</taxon>
        <taxon>Mucorales</taxon>
        <taxon>Mucorineae</taxon>
        <taxon>Rhizopodaceae</taxon>
        <taxon>Rhizopus</taxon>
    </lineage>
</organism>
<keyword evidence="8" id="KW-1185">Reference proteome</keyword>
<sequence>MSKPLLSHNSIGISSEAASTAAAAATSIAEEARRSFLQKFREERLSNLRPLSDFFDKNRINFTTSFHTISQRWNYNLQYFSANYLLILITLGVYALATNAWLFLTVLFIIGGFYGISRMEGPVNFGGSSFTPSSLYAIYAFVSLILLFISGATGALFWVIGAAALVILGHAAIIEPGIEEEFAADGQV</sequence>
<dbReference type="OMA" id="PWTVFFN"/>
<evidence type="ECO:0000256" key="3">
    <source>
        <dbReference type="ARBA" id="ARBA00022989"/>
    </source>
</evidence>
<name>A0A9P6YHM9_RHIOR</name>
<dbReference type="Proteomes" id="UP000717996">
    <property type="component" value="Unassembled WGS sequence"/>
</dbReference>
<evidence type="ECO:0000256" key="4">
    <source>
        <dbReference type="ARBA" id="ARBA00023136"/>
    </source>
</evidence>
<keyword evidence="2 5" id="KW-0812">Transmembrane</keyword>
<dbReference type="AlphaFoldDB" id="A0A9P6YHM9"/>
<feature type="transmembrane region" description="Helical" evidence="5">
    <location>
        <begin position="84"/>
        <end position="116"/>
    </location>
</feature>
<evidence type="ECO:0000256" key="5">
    <source>
        <dbReference type="RuleBase" id="RU363107"/>
    </source>
</evidence>
<dbReference type="GO" id="GO:0016020">
    <property type="term" value="C:membrane"/>
    <property type="evidence" value="ECO:0007669"/>
    <property type="project" value="UniProtKB-SubCell"/>
</dbReference>
<dbReference type="InterPro" id="IPR004895">
    <property type="entry name" value="Prenylated_rab_accept_PRA1"/>
</dbReference>
<comment type="subcellular location">
    <subcellularLocation>
        <location evidence="1 5">Membrane</location>
        <topology evidence="1 5">Multi-pass membrane protein</topology>
    </subcellularLocation>
</comment>
<dbReference type="GO" id="GO:0005794">
    <property type="term" value="C:Golgi apparatus"/>
    <property type="evidence" value="ECO:0007669"/>
    <property type="project" value="TreeGrafter"/>
</dbReference>
<evidence type="ECO:0000256" key="1">
    <source>
        <dbReference type="ARBA" id="ARBA00004141"/>
    </source>
</evidence>
<evidence type="ECO:0000313" key="7">
    <source>
        <dbReference type="EMBL" id="KAG1548796.1"/>
    </source>
</evidence>
<reference evidence="7" key="1">
    <citation type="journal article" date="2020" name="Microb. Genom.">
        <title>Genetic diversity of clinical and environmental Mucorales isolates obtained from an investigation of mucormycosis cases among solid organ transplant recipients.</title>
        <authorList>
            <person name="Nguyen M.H."/>
            <person name="Kaul D."/>
            <person name="Muto C."/>
            <person name="Cheng S.J."/>
            <person name="Richter R.A."/>
            <person name="Bruno V.M."/>
            <person name="Liu G."/>
            <person name="Beyhan S."/>
            <person name="Sundermann A.J."/>
            <person name="Mounaud S."/>
            <person name="Pasculle A.W."/>
            <person name="Nierman W.C."/>
            <person name="Driscoll E."/>
            <person name="Cumbie R."/>
            <person name="Clancy C.J."/>
            <person name="Dupont C.L."/>
        </authorList>
    </citation>
    <scope>NUCLEOTIDE SEQUENCE</scope>
    <source>
        <strain evidence="6">GL11</strain>
        <strain evidence="7">GL16</strain>
    </source>
</reference>
<protein>
    <recommendedName>
        <fullName evidence="5">PRA1 family protein</fullName>
    </recommendedName>
</protein>
<accession>A0A9P6YHM9</accession>
<evidence type="ECO:0000256" key="2">
    <source>
        <dbReference type="ARBA" id="ARBA00022692"/>
    </source>
</evidence>
<evidence type="ECO:0000313" key="6">
    <source>
        <dbReference type="EMBL" id="KAG1316076.1"/>
    </source>
</evidence>
<keyword evidence="3 5" id="KW-1133">Transmembrane helix</keyword>
<feature type="transmembrane region" description="Helical" evidence="5">
    <location>
        <begin position="136"/>
        <end position="168"/>
    </location>
</feature>
<comment type="caution">
    <text evidence="7">The sequence shown here is derived from an EMBL/GenBank/DDBJ whole genome shotgun (WGS) entry which is preliminary data.</text>
</comment>
<dbReference type="Pfam" id="PF03208">
    <property type="entry name" value="PRA1"/>
    <property type="match status" value="1"/>
</dbReference>
<proteinExistence type="inferred from homology"/>
<keyword evidence="4 5" id="KW-0472">Membrane</keyword>
<gene>
    <name evidence="7" type="ORF">G6F51_003442</name>
    <name evidence="6" type="ORF">G6F64_000130</name>
</gene>
<dbReference type="EMBL" id="JAANIT010000340">
    <property type="protein sequence ID" value="KAG1548796.1"/>
    <property type="molecule type" value="Genomic_DNA"/>
</dbReference>
<dbReference type="Proteomes" id="UP000716291">
    <property type="component" value="Unassembled WGS sequence"/>
</dbReference>
<dbReference type="EMBL" id="JAANQT010000008">
    <property type="protein sequence ID" value="KAG1316076.1"/>
    <property type="molecule type" value="Genomic_DNA"/>
</dbReference>
<dbReference type="OrthoDB" id="63113at2759"/>
<dbReference type="PANTHER" id="PTHR19317">
    <property type="entry name" value="PRENYLATED RAB ACCEPTOR 1-RELATED"/>
    <property type="match status" value="1"/>
</dbReference>